<dbReference type="InParanoid" id="A0A5E4ECW3"/>
<gene>
    <name evidence="2" type="ORF">ALMOND_2B007309</name>
</gene>
<dbReference type="Gramene" id="VVA12790">
    <property type="protein sequence ID" value="VVA12790"/>
    <property type="gene ID" value="Prudul26B007309"/>
</dbReference>
<name>A0A5E4ECW3_PRUDU</name>
<dbReference type="AlphaFoldDB" id="A0A5E4ECW3"/>
<dbReference type="EMBL" id="CABIKO010000006">
    <property type="protein sequence ID" value="VVA12790.1"/>
    <property type="molecule type" value="Genomic_DNA"/>
</dbReference>
<evidence type="ECO:0000313" key="3">
    <source>
        <dbReference type="Proteomes" id="UP000327085"/>
    </source>
</evidence>
<evidence type="ECO:0000313" key="2">
    <source>
        <dbReference type="EMBL" id="VVA12790.1"/>
    </source>
</evidence>
<feature type="compositionally biased region" description="Basic residues" evidence="1">
    <location>
        <begin position="63"/>
        <end position="72"/>
    </location>
</feature>
<protein>
    <submittedName>
        <fullName evidence="2">Uncharacterized protein</fullName>
    </submittedName>
</protein>
<organism evidence="2 3">
    <name type="scientific">Prunus dulcis</name>
    <name type="common">Almond</name>
    <name type="synonym">Amygdalus dulcis</name>
    <dbReference type="NCBI Taxonomy" id="3755"/>
    <lineage>
        <taxon>Eukaryota</taxon>
        <taxon>Viridiplantae</taxon>
        <taxon>Streptophyta</taxon>
        <taxon>Embryophyta</taxon>
        <taxon>Tracheophyta</taxon>
        <taxon>Spermatophyta</taxon>
        <taxon>Magnoliopsida</taxon>
        <taxon>eudicotyledons</taxon>
        <taxon>Gunneridae</taxon>
        <taxon>Pentapetalae</taxon>
        <taxon>rosids</taxon>
        <taxon>fabids</taxon>
        <taxon>Rosales</taxon>
        <taxon>Rosaceae</taxon>
        <taxon>Amygdaloideae</taxon>
        <taxon>Amygdaleae</taxon>
        <taxon>Prunus</taxon>
    </lineage>
</organism>
<dbReference type="Proteomes" id="UP000327085">
    <property type="component" value="Chromosome 6"/>
</dbReference>
<reference evidence="3" key="1">
    <citation type="journal article" date="2020" name="Plant J.">
        <title>Transposons played a major role in the diversification between the closely related almond and peach genomes: results from the almond genome sequence.</title>
        <authorList>
            <person name="Alioto T."/>
            <person name="Alexiou K.G."/>
            <person name="Bardil A."/>
            <person name="Barteri F."/>
            <person name="Castanera R."/>
            <person name="Cruz F."/>
            <person name="Dhingra A."/>
            <person name="Duval H."/>
            <person name="Fernandez I Marti A."/>
            <person name="Frias L."/>
            <person name="Galan B."/>
            <person name="Garcia J.L."/>
            <person name="Howad W."/>
            <person name="Gomez-Garrido J."/>
            <person name="Gut M."/>
            <person name="Julca I."/>
            <person name="Morata J."/>
            <person name="Puigdomenech P."/>
            <person name="Ribeca P."/>
            <person name="Rubio Cabetas M.J."/>
            <person name="Vlasova A."/>
            <person name="Wirthensohn M."/>
            <person name="Garcia-Mas J."/>
            <person name="Gabaldon T."/>
            <person name="Casacuberta J.M."/>
            <person name="Arus P."/>
        </authorList>
    </citation>
    <scope>NUCLEOTIDE SEQUENCE [LARGE SCALE GENOMIC DNA]</scope>
    <source>
        <strain evidence="3">cv. Texas</strain>
    </source>
</reference>
<proteinExistence type="predicted"/>
<sequence length="72" mass="8104">MSLCHICDTKTGYSPLPCVTFVGVSQSLILLKQQRFCGFCLVVEGKKHPTTRSHLNKSPLQQKHPKNQTHLN</sequence>
<accession>A0A5E4ECW3</accession>
<evidence type="ECO:0000256" key="1">
    <source>
        <dbReference type="SAM" id="MobiDB-lite"/>
    </source>
</evidence>
<feature type="region of interest" description="Disordered" evidence="1">
    <location>
        <begin position="48"/>
        <end position="72"/>
    </location>
</feature>